<name>A0A6P8BKV3_PYRGI</name>
<reference evidence="3" key="1">
    <citation type="journal article" date="2019" name="Mol. Biol. Evol.">
        <title>Blast fungal genomes show frequent chromosomal changes, gene gains and losses, and effector gene turnover.</title>
        <authorList>
            <person name="Gomez Luciano L.B."/>
            <person name="Jason Tsai I."/>
            <person name="Chuma I."/>
            <person name="Tosa Y."/>
            <person name="Chen Y.H."/>
            <person name="Li J.Y."/>
            <person name="Li M.Y."/>
            <person name="Jade Lu M.Y."/>
            <person name="Nakayashiki H."/>
            <person name="Li W.H."/>
        </authorList>
    </citation>
    <scope>NUCLEOTIDE SEQUENCE</scope>
    <source>
        <strain evidence="3">NI907</strain>
    </source>
</reference>
<dbReference type="OrthoDB" id="5215588at2759"/>
<protein>
    <submittedName>
        <fullName evidence="3">Uncharacterized protein</fullName>
    </submittedName>
</protein>
<dbReference type="RefSeq" id="XP_030987717.1">
    <property type="nucleotide sequence ID" value="XM_031120269.1"/>
</dbReference>
<accession>A0A6P8BKV3</accession>
<proteinExistence type="predicted"/>
<sequence>MSCSGGICGGAQGHFPDPNKRGSTGGAYRVTDPRAASAVRRPTYFNPTLHRISVVAQNPTTISLREFGTLLVFLFALYKGFFVAASADRLLRLEPVVSVCPYHAALPCVWRYLQLLFGLFAYRWAGAVVPWACVAAVAVFFGEEALGMLRGRGRK</sequence>
<evidence type="ECO:0000256" key="1">
    <source>
        <dbReference type="SAM" id="Phobius"/>
    </source>
</evidence>
<dbReference type="GeneID" id="41955183"/>
<keyword evidence="1" id="KW-1133">Transmembrane helix</keyword>
<keyword evidence="2" id="KW-1185">Reference proteome</keyword>
<reference evidence="3" key="3">
    <citation type="submission" date="2025-08" db="UniProtKB">
        <authorList>
            <consortium name="RefSeq"/>
        </authorList>
    </citation>
    <scope>IDENTIFICATION</scope>
    <source>
        <strain evidence="3">NI907</strain>
    </source>
</reference>
<reference evidence="3" key="2">
    <citation type="submission" date="2019-10" db="EMBL/GenBank/DDBJ databases">
        <authorList>
            <consortium name="NCBI Genome Project"/>
        </authorList>
    </citation>
    <scope>NUCLEOTIDE SEQUENCE</scope>
    <source>
        <strain evidence="3">NI907</strain>
    </source>
</reference>
<gene>
    <name evidence="3" type="ORF">PgNI_00186</name>
</gene>
<organism evidence="2 3">
    <name type="scientific">Pyricularia grisea</name>
    <name type="common">Crabgrass-specific blast fungus</name>
    <name type="synonym">Magnaporthe grisea</name>
    <dbReference type="NCBI Taxonomy" id="148305"/>
    <lineage>
        <taxon>Eukaryota</taxon>
        <taxon>Fungi</taxon>
        <taxon>Dikarya</taxon>
        <taxon>Ascomycota</taxon>
        <taxon>Pezizomycotina</taxon>
        <taxon>Sordariomycetes</taxon>
        <taxon>Sordariomycetidae</taxon>
        <taxon>Magnaporthales</taxon>
        <taxon>Pyriculariaceae</taxon>
        <taxon>Pyricularia</taxon>
    </lineage>
</organism>
<feature type="transmembrane region" description="Helical" evidence="1">
    <location>
        <begin position="128"/>
        <end position="149"/>
    </location>
</feature>
<dbReference type="Proteomes" id="UP000515153">
    <property type="component" value="Unplaced"/>
</dbReference>
<keyword evidence="1" id="KW-0472">Membrane</keyword>
<keyword evidence="1" id="KW-0812">Transmembrane</keyword>
<feature type="transmembrane region" description="Helical" evidence="1">
    <location>
        <begin position="67"/>
        <end position="87"/>
    </location>
</feature>
<evidence type="ECO:0000313" key="3">
    <source>
        <dbReference type="RefSeq" id="XP_030987717.1"/>
    </source>
</evidence>
<dbReference type="AlphaFoldDB" id="A0A6P8BKV3"/>
<dbReference type="KEGG" id="pgri:PgNI_00186"/>
<evidence type="ECO:0000313" key="2">
    <source>
        <dbReference type="Proteomes" id="UP000515153"/>
    </source>
</evidence>